<dbReference type="InterPro" id="IPR002018">
    <property type="entry name" value="CarbesteraseB"/>
</dbReference>
<keyword evidence="2" id="KW-0812">Transmembrane</keyword>
<feature type="domain" description="Carboxylesterase type B" evidence="3">
    <location>
        <begin position="412"/>
        <end position="917"/>
    </location>
</feature>
<dbReference type="InterPro" id="IPR029058">
    <property type="entry name" value="AB_hydrolase_fold"/>
</dbReference>
<organism evidence="4 7">
    <name type="scientific">Adineta steineri</name>
    <dbReference type="NCBI Taxonomy" id="433720"/>
    <lineage>
        <taxon>Eukaryota</taxon>
        <taxon>Metazoa</taxon>
        <taxon>Spiralia</taxon>
        <taxon>Gnathifera</taxon>
        <taxon>Rotifera</taxon>
        <taxon>Eurotatoria</taxon>
        <taxon>Bdelloidea</taxon>
        <taxon>Adinetida</taxon>
        <taxon>Adinetidae</taxon>
        <taxon>Adineta</taxon>
    </lineage>
</organism>
<evidence type="ECO:0000256" key="1">
    <source>
        <dbReference type="SAM" id="MobiDB-lite"/>
    </source>
</evidence>
<dbReference type="PANTHER" id="PTHR11559">
    <property type="entry name" value="CARBOXYLESTERASE"/>
    <property type="match status" value="1"/>
</dbReference>
<dbReference type="Proteomes" id="UP000663832">
    <property type="component" value="Unassembled WGS sequence"/>
</dbReference>
<proteinExistence type="predicted"/>
<dbReference type="SUPFAM" id="SSF53474">
    <property type="entry name" value="alpha/beta-Hydrolases"/>
    <property type="match status" value="1"/>
</dbReference>
<dbReference type="EMBL" id="CAJNOM010000075">
    <property type="protein sequence ID" value="CAF0988856.1"/>
    <property type="molecule type" value="Genomic_DNA"/>
</dbReference>
<keyword evidence="2" id="KW-0472">Membrane</keyword>
<evidence type="ECO:0000313" key="4">
    <source>
        <dbReference type="EMBL" id="CAF0986687.1"/>
    </source>
</evidence>
<evidence type="ECO:0000313" key="5">
    <source>
        <dbReference type="EMBL" id="CAF0988856.1"/>
    </source>
</evidence>
<dbReference type="InterPro" id="IPR050309">
    <property type="entry name" value="Type-B_Carboxylest/Lipase"/>
</dbReference>
<dbReference type="Proteomes" id="UP000663877">
    <property type="component" value="Unassembled WGS sequence"/>
</dbReference>
<keyword evidence="2" id="KW-1133">Transmembrane helix</keyword>
<dbReference type="Pfam" id="PF00135">
    <property type="entry name" value="COesterase"/>
    <property type="match status" value="1"/>
</dbReference>
<sequence length="934" mass="104897">MPPLPKVLVTKVRKHRRHSITHHSKKGRVSNVVRVTRIKSRLNGSCRTNRQSVPSVSKINMSIADVNIKQGVKNDVNQPQILHSTMTNSAVPLISPLDIVARQSILPNRFSSKVVPSNNYDLLRSTISSNLSSVSTTKQSRFSLGDRRQLFTIERTQIENKKKRKFCPSCSPRTLIALAIVISLILITIAVIPATVITLTKAMTTTIATTSSNNMTTTTATTSTSSTSSSSSSTTTSSTTAITVTSNICTAALANIAIVANCYPCPAYSYHQYIYNYTAVANATRIVFAFRRQTAYFTLDDVSVRDYAAPSIELLSNPGFETGNLSSWIYCNQNNETITDGVQSNYTSGSFTYYPRSGIYYYLGGSLTAADYISQSFSTQIGHLYKIAMWAQYLGTGNLTSADFFLGSTANPGLRTQLGVVYGRQTQYSTEYLGIQYAKVIRWKLPIDLGMEMFPNGSFQATSFGPCCPQPKTSAYIPKQDEQCLYLNIFKPIMPANHSLLPVLVWIHGGAHNHGCSSQSIPLIYNGTNMIAHSPQDQPVIIITINYRLGVLADMYLKELIEEDSEWPTAGNYMYLDMLSALRWIKKNIVDYGGNASHVSLFGQSAGALSVIDLGAVKDFVNLYQTAISQSGLGSPGTYSSYYNMNNALSYSNSIVQRLHCANEDKQKTLSCLRNTSFKDLLKAYDNRYTKPIIDNYFFPLYPPLAIQNGTYNNVSLIMGNNDYEQPICHQHPFMNFKEAIALLSQSIEQKWIQIIVDYYHLNNCSSERSANITRCCNIVRLILMDKIYDCDIRRIFNAFYRTYDRQDEKKKLFSYHLNCYPRCPLVTDEGICRHSSELPFIFGTVSDADSHREIHCKWNNQSRIFSNGIISHWINIATTGLPLNQWPIYDPSMPQYFYFTPDHNFSSVTWNRNCSFFDEMETKGVLETFGNHT</sequence>
<reference evidence="4" key="1">
    <citation type="submission" date="2021-02" db="EMBL/GenBank/DDBJ databases">
        <authorList>
            <person name="Nowell W R."/>
        </authorList>
    </citation>
    <scope>NUCLEOTIDE SEQUENCE</scope>
</reference>
<gene>
    <name evidence="4" type="ORF">BJG266_LOCUS15164</name>
    <name evidence="5" type="ORF">QVE165_LOCUS14279</name>
</gene>
<dbReference type="EMBL" id="CAJNOI010000066">
    <property type="protein sequence ID" value="CAF0986687.1"/>
    <property type="molecule type" value="Genomic_DNA"/>
</dbReference>
<feature type="region of interest" description="Disordered" evidence="1">
    <location>
        <begin position="214"/>
        <end position="237"/>
    </location>
</feature>
<feature type="transmembrane region" description="Helical" evidence="2">
    <location>
        <begin position="174"/>
        <end position="196"/>
    </location>
</feature>
<dbReference type="Gene3D" id="3.40.50.1820">
    <property type="entry name" value="alpha/beta hydrolase"/>
    <property type="match status" value="1"/>
</dbReference>
<evidence type="ECO:0000313" key="6">
    <source>
        <dbReference type="Proteomes" id="UP000663832"/>
    </source>
</evidence>
<evidence type="ECO:0000313" key="7">
    <source>
        <dbReference type="Proteomes" id="UP000663877"/>
    </source>
</evidence>
<evidence type="ECO:0000256" key="2">
    <source>
        <dbReference type="SAM" id="Phobius"/>
    </source>
</evidence>
<evidence type="ECO:0000259" key="3">
    <source>
        <dbReference type="Pfam" id="PF00135"/>
    </source>
</evidence>
<dbReference type="OrthoDB" id="19653at2759"/>
<protein>
    <recommendedName>
        <fullName evidence="3">Carboxylesterase type B domain-containing protein</fullName>
    </recommendedName>
</protein>
<name>A0A814FTT1_9BILA</name>
<keyword evidence="6" id="KW-1185">Reference proteome</keyword>
<dbReference type="AlphaFoldDB" id="A0A814FTT1"/>
<comment type="caution">
    <text evidence="4">The sequence shown here is derived from an EMBL/GenBank/DDBJ whole genome shotgun (WGS) entry which is preliminary data.</text>
</comment>
<accession>A0A814FTT1</accession>